<dbReference type="EMBL" id="IAAA01006173">
    <property type="protein sequence ID" value="LAA00752.1"/>
    <property type="molecule type" value="mRNA"/>
</dbReference>
<feature type="region of interest" description="Disordered" evidence="3">
    <location>
        <begin position="134"/>
        <end position="174"/>
    </location>
</feature>
<organism evidence="4">
    <name type="scientific">Parasteatoda tepidariorum</name>
    <name type="common">Common house spider</name>
    <name type="synonym">Achaearanea tepidariorum</name>
    <dbReference type="NCBI Taxonomy" id="114398"/>
    <lineage>
        <taxon>Eukaryota</taxon>
        <taxon>Metazoa</taxon>
        <taxon>Ecdysozoa</taxon>
        <taxon>Arthropoda</taxon>
        <taxon>Chelicerata</taxon>
        <taxon>Arachnida</taxon>
        <taxon>Araneae</taxon>
        <taxon>Araneomorphae</taxon>
        <taxon>Entelegynae</taxon>
        <taxon>Araneoidea</taxon>
        <taxon>Theridiidae</taxon>
        <taxon>Parasteatoda</taxon>
    </lineage>
</organism>
<dbReference type="EMBL" id="IAAA01006171">
    <property type="protein sequence ID" value="LAA00746.1"/>
    <property type="molecule type" value="mRNA"/>
</dbReference>
<feature type="region of interest" description="Disordered" evidence="3">
    <location>
        <begin position="62"/>
        <end position="107"/>
    </location>
</feature>
<proteinExistence type="evidence at transcript level"/>
<evidence type="ECO:0000313" key="4">
    <source>
        <dbReference type="EMBL" id="LAA00746.1"/>
    </source>
</evidence>
<comment type="similarity">
    <text evidence="1">Belongs to the LTV1 family.</text>
</comment>
<sequence>MPTKKKRAFTKKNSTKYMVLHGHESALNADGKTLEHEWVEIKGNYKPGASLIMGKLAELMGESDSPVPHASSSTRPNMAAQPSREPDLEAILNQFEDASGSEDEDVFSNMKKELKKIQLPGGEKLNPDDFIVEEEYEDDDDLSQDEADDFSDAGSDLSETSSPDNSTQKQKSCPKYMVKKLEEYDDFFSSLEENSSENLNTAKGKIEKKMEEYEEDQIGPLEDEEIFGYLTGENEHIDYYLGKKKLREEDLEIGKCDDTLREKILKYSEEDHVEKLIEIVTEHPVEFDCESIISTYSNKYNHPSIIREEGKIRKIKIPNNPLQKQLTKSKLKQLESESESEEYSDDDAVSVASTINIRPKGETPEQRLERKKFFKQVKSENRKLKKENKIAFKNEKKFQQTQAMNVQNNRGIRLF</sequence>
<dbReference type="OrthoDB" id="5852896at2759"/>
<evidence type="ECO:0000256" key="3">
    <source>
        <dbReference type="SAM" id="MobiDB-lite"/>
    </source>
</evidence>
<dbReference type="GO" id="GO:0030688">
    <property type="term" value="C:preribosome, small subunit precursor"/>
    <property type="evidence" value="ECO:0007669"/>
    <property type="project" value="TreeGrafter"/>
</dbReference>
<protein>
    <recommendedName>
        <fullName evidence="2">Protein LTV1 homolog</fullName>
    </recommendedName>
</protein>
<feature type="compositionally biased region" description="Polar residues" evidence="3">
    <location>
        <begin position="157"/>
        <end position="171"/>
    </location>
</feature>
<name>A0A2L2XXM1_PARTP</name>
<dbReference type="AlphaFoldDB" id="A0A2L2XXM1"/>
<evidence type="ECO:0000256" key="1">
    <source>
        <dbReference type="ARBA" id="ARBA00009078"/>
    </source>
</evidence>
<evidence type="ECO:0000256" key="2">
    <source>
        <dbReference type="ARBA" id="ARBA00021561"/>
    </source>
</evidence>
<dbReference type="GO" id="GO:0042274">
    <property type="term" value="P:ribosomal small subunit biogenesis"/>
    <property type="evidence" value="ECO:0007669"/>
    <property type="project" value="InterPro"/>
</dbReference>
<accession>A0A2L2XXM1</accession>
<dbReference type="InterPro" id="IPR007307">
    <property type="entry name" value="Ltv1"/>
</dbReference>
<feature type="region of interest" description="Disordered" evidence="3">
    <location>
        <begin position="334"/>
        <end position="367"/>
    </location>
</feature>
<feature type="compositionally biased region" description="Acidic residues" evidence="3">
    <location>
        <begin position="336"/>
        <end position="348"/>
    </location>
</feature>
<dbReference type="EMBL" id="IAAA01006172">
    <property type="protein sequence ID" value="LAA00750.1"/>
    <property type="molecule type" value="mRNA"/>
</dbReference>
<dbReference type="GO" id="GO:0005829">
    <property type="term" value="C:cytosol"/>
    <property type="evidence" value="ECO:0007669"/>
    <property type="project" value="TreeGrafter"/>
</dbReference>
<feature type="compositionally biased region" description="Acidic residues" evidence="3">
    <location>
        <begin position="134"/>
        <end position="151"/>
    </location>
</feature>
<reference evidence="4" key="1">
    <citation type="journal article" date="2016" name="Mol. Ecol. Resour.">
        <title>Evaluation of the impact of RNA preservation methods of spiders for de novo transcriptome assembly.</title>
        <authorList>
            <person name="Kono N."/>
            <person name="Nakamura H."/>
            <person name="Ito Y."/>
            <person name="Tomita M."/>
            <person name="Arakawa K."/>
        </authorList>
    </citation>
    <scope>NUCLEOTIDE SEQUENCE</scope>
    <source>
        <tissue evidence="4">Whole body</tissue>
    </source>
</reference>
<dbReference type="PANTHER" id="PTHR21531">
    <property type="entry name" value="LOW-TEMPERATURE VIABILITY PROTEIN LTV1-RELATED"/>
    <property type="match status" value="1"/>
</dbReference>
<dbReference type="GO" id="GO:0005634">
    <property type="term" value="C:nucleus"/>
    <property type="evidence" value="ECO:0007669"/>
    <property type="project" value="TreeGrafter"/>
</dbReference>
<dbReference type="GO" id="GO:0000056">
    <property type="term" value="P:ribosomal small subunit export from nucleus"/>
    <property type="evidence" value="ECO:0007669"/>
    <property type="project" value="TreeGrafter"/>
</dbReference>
<dbReference type="PANTHER" id="PTHR21531:SF0">
    <property type="entry name" value="PROTEIN LTV1 HOMOLOG"/>
    <property type="match status" value="1"/>
</dbReference>